<feature type="transmembrane region" description="Helical" evidence="13">
    <location>
        <begin position="94"/>
        <end position="116"/>
    </location>
</feature>
<keyword evidence="12 13" id="KW-0472">Membrane</keyword>
<evidence type="ECO:0000256" key="5">
    <source>
        <dbReference type="ARBA" id="ARBA00022670"/>
    </source>
</evidence>
<dbReference type="GO" id="GO:0006508">
    <property type="term" value="P:proteolysis"/>
    <property type="evidence" value="ECO:0007669"/>
    <property type="project" value="UniProtKB-KW"/>
</dbReference>
<evidence type="ECO:0000256" key="2">
    <source>
        <dbReference type="ARBA" id="ARBA00004651"/>
    </source>
</evidence>
<evidence type="ECO:0000256" key="7">
    <source>
        <dbReference type="ARBA" id="ARBA00022723"/>
    </source>
</evidence>
<reference evidence="15" key="2">
    <citation type="journal article" date="2021" name="PeerJ">
        <title>Extensive microbial diversity within the chicken gut microbiome revealed by metagenomics and culture.</title>
        <authorList>
            <person name="Gilroy R."/>
            <person name="Ravi A."/>
            <person name="Getino M."/>
            <person name="Pursley I."/>
            <person name="Horton D.L."/>
            <person name="Alikhan N.F."/>
            <person name="Baker D."/>
            <person name="Gharbi K."/>
            <person name="Hall N."/>
            <person name="Watson M."/>
            <person name="Adriaenssens E.M."/>
            <person name="Foster-Nyarko E."/>
            <person name="Jarju S."/>
            <person name="Secka A."/>
            <person name="Antonio M."/>
            <person name="Oren A."/>
            <person name="Chaudhuri R.R."/>
            <person name="La Ragione R."/>
            <person name="Hildebrand F."/>
            <person name="Pallen M.J."/>
        </authorList>
    </citation>
    <scope>NUCLEOTIDE SEQUENCE</scope>
    <source>
        <strain evidence="15">CHK181-108</strain>
    </source>
</reference>
<evidence type="ECO:0000256" key="3">
    <source>
        <dbReference type="ARBA" id="ARBA00007931"/>
    </source>
</evidence>
<comment type="similarity">
    <text evidence="3">Belongs to the peptidase M50B family.</text>
</comment>
<evidence type="ECO:0000313" key="16">
    <source>
        <dbReference type="Proteomes" id="UP000824165"/>
    </source>
</evidence>
<evidence type="ECO:0000313" key="15">
    <source>
        <dbReference type="EMBL" id="HIT85951.1"/>
    </source>
</evidence>
<evidence type="ECO:0000256" key="10">
    <source>
        <dbReference type="ARBA" id="ARBA00022989"/>
    </source>
</evidence>
<comment type="caution">
    <text evidence="15">The sequence shown here is derived from an EMBL/GenBank/DDBJ whole genome shotgun (WGS) entry which is preliminary data.</text>
</comment>
<dbReference type="GO" id="GO:0005886">
    <property type="term" value="C:plasma membrane"/>
    <property type="evidence" value="ECO:0007669"/>
    <property type="project" value="UniProtKB-SubCell"/>
</dbReference>
<evidence type="ECO:0000256" key="9">
    <source>
        <dbReference type="ARBA" id="ARBA00022833"/>
    </source>
</evidence>
<dbReference type="InterPro" id="IPR008915">
    <property type="entry name" value="Peptidase_M50"/>
</dbReference>
<evidence type="ECO:0000256" key="11">
    <source>
        <dbReference type="ARBA" id="ARBA00023049"/>
    </source>
</evidence>
<keyword evidence="4" id="KW-1003">Cell membrane</keyword>
<feature type="transmembrane region" description="Helical" evidence="13">
    <location>
        <begin position="187"/>
        <end position="211"/>
    </location>
</feature>
<comment type="cofactor">
    <cofactor evidence="1">
        <name>Zn(2+)</name>
        <dbReference type="ChEBI" id="CHEBI:29105"/>
    </cofactor>
</comment>
<organism evidence="15 16">
    <name type="scientific">Candidatus Ornithomonoglobus intestinigallinarum</name>
    <dbReference type="NCBI Taxonomy" id="2840894"/>
    <lineage>
        <taxon>Bacteria</taxon>
        <taxon>Bacillati</taxon>
        <taxon>Bacillota</taxon>
        <taxon>Clostridia</taxon>
        <taxon>Candidatus Ornithomonoglobus</taxon>
    </lineage>
</organism>
<keyword evidence="10 13" id="KW-1133">Transmembrane helix</keyword>
<dbReference type="AlphaFoldDB" id="A0A9D1KRC0"/>
<feature type="transmembrane region" description="Helical" evidence="13">
    <location>
        <begin position="56"/>
        <end position="74"/>
    </location>
</feature>
<evidence type="ECO:0000256" key="12">
    <source>
        <dbReference type="ARBA" id="ARBA00023136"/>
    </source>
</evidence>
<evidence type="ECO:0000256" key="13">
    <source>
        <dbReference type="SAM" id="Phobius"/>
    </source>
</evidence>
<dbReference type="Pfam" id="PF02163">
    <property type="entry name" value="Peptidase_M50"/>
    <property type="match status" value="1"/>
</dbReference>
<proteinExistence type="inferred from homology"/>
<dbReference type="EMBL" id="DVLU01000092">
    <property type="protein sequence ID" value="HIT85951.1"/>
    <property type="molecule type" value="Genomic_DNA"/>
</dbReference>
<evidence type="ECO:0000256" key="4">
    <source>
        <dbReference type="ARBA" id="ARBA00022475"/>
    </source>
</evidence>
<dbReference type="Proteomes" id="UP000824165">
    <property type="component" value="Unassembled WGS sequence"/>
</dbReference>
<evidence type="ECO:0000256" key="8">
    <source>
        <dbReference type="ARBA" id="ARBA00022801"/>
    </source>
</evidence>
<keyword evidence="5 15" id="KW-0645">Protease</keyword>
<evidence type="ECO:0000259" key="14">
    <source>
        <dbReference type="Pfam" id="PF02163"/>
    </source>
</evidence>
<protein>
    <submittedName>
        <fullName evidence="15">Site-2 protease family protein</fullName>
    </submittedName>
</protein>
<dbReference type="GO" id="GO:0046872">
    <property type="term" value="F:metal ion binding"/>
    <property type="evidence" value="ECO:0007669"/>
    <property type="project" value="UniProtKB-KW"/>
</dbReference>
<dbReference type="PANTHER" id="PTHR35864:SF1">
    <property type="entry name" value="ZINC METALLOPROTEASE YWHC-RELATED"/>
    <property type="match status" value="1"/>
</dbReference>
<reference evidence="15" key="1">
    <citation type="submission" date="2020-10" db="EMBL/GenBank/DDBJ databases">
        <authorList>
            <person name="Gilroy R."/>
        </authorList>
    </citation>
    <scope>NUCLEOTIDE SEQUENCE</scope>
    <source>
        <strain evidence="15">CHK181-108</strain>
    </source>
</reference>
<dbReference type="CDD" id="cd06158">
    <property type="entry name" value="S2P-M50_like_1"/>
    <property type="match status" value="1"/>
</dbReference>
<feature type="domain" description="Peptidase M50" evidence="14">
    <location>
        <begin position="120"/>
        <end position="173"/>
    </location>
</feature>
<keyword evidence="8" id="KW-0378">Hydrolase</keyword>
<dbReference type="InterPro" id="IPR052348">
    <property type="entry name" value="Metallopeptidase_M50B"/>
</dbReference>
<sequence length="226" mass="24718">MEFFMIGRLFDLRTLLINAVITLIALTLHELAHGWVSGKLGDPTPKREGRMTLNPLAHLDLVGTLLMIFTGFGWAKPVMVNPMYYKDKKKGMALVGIAGPVMNILLAFVGMIIYLGTAIAVLNAGGSMNGAFMSTFSYAMNLFAIRNLSFAVFNLIPIPPLDGSRVISMFLPDSAYYKLMSFERYSFILIIVLSVLGVFDSIIGTGVTMLYNGIVQVIAHAADLIL</sequence>
<dbReference type="GO" id="GO:0008237">
    <property type="term" value="F:metallopeptidase activity"/>
    <property type="evidence" value="ECO:0007669"/>
    <property type="project" value="UniProtKB-KW"/>
</dbReference>
<keyword evidence="9" id="KW-0862">Zinc</keyword>
<keyword evidence="7" id="KW-0479">Metal-binding</keyword>
<dbReference type="PANTHER" id="PTHR35864">
    <property type="entry name" value="ZINC METALLOPROTEASE MJ0611-RELATED"/>
    <property type="match status" value="1"/>
</dbReference>
<comment type="subcellular location">
    <subcellularLocation>
        <location evidence="2">Cell membrane</location>
        <topology evidence="2">Multi-pass membrane protein</topology>
    </subcellularLocation>
</comment>
<evidence type="ECO:0000256" key="6">
    <source>
        <dbReference type="ARBA" id="ARBA00022692"/>
    </source>
</evidence>
<gene>
    <name evidence="15" type="ORF">IAA60_08645</name>
</gene>
<feature type="transmembrane region" description="Helical" evidence="13">
    <location>
        <begin position="12"/>
        <end position="36"/>
    </location>
</feature>
<accession>A0A9D1KRC0</accession>
<name>A0A9D1KRC0_9FIRM</name>
<dbReference type="InterPro" id="IPR044537">
    <property type="entry name" value="Rip2-like"/>
</dbReference>
<keyword evidence="11" id="KW-0482">Metalloprotease</keyword>
<keyword evidence="6 13" id="KW-0812">Transmembrane</keyword>
<evidence type="ECO:0000256" key="1">
    <source>
        <dbReference type="ARBA" id="ARBA00001947"/>
    </source>
</evidence>